<evidence type="ECO:0000256" key="3">
    <source>
        <dbReference type="ARBA" id="ARBA00022989"/>
    </source>
</evidence>
<dbReference type="OMA" id="CTHNNGP"/>
<dbReference type="InterPro" id="IPR020846">
    <property type="entry name" value="MFS_dom"/>
</dbReference>
<dbReference type="PROSITE" id="PS00216">
    <property type="entry name" value="SUGAR_TRANSPORT_1"/>
    <property type="match status" value="2"/>
</dbReference>
<feature type="transmembrane region" description="Helical" evidence="6">
    <location>
        <begin position="452"/>
        <end position="478"/>
    </location>
</feature>
<dbReference type="SUPFAM" id="SSF103473">
    <property type="entry name" value="MFS general substrate transporter"/>
    <property type="match status" value="3"/>
</dbReference>
<dbReference type="EMBL" id="JRES01000080">
    <property type="protein sequence ID" value="KNC34328.1"/>
    <property type="molecule type" value="Genomic_DNA"/>
</dbReference>
<dbReference type="Gene3D" id="1.20.1250.20">
    <property type="entry name" value="MFS general substrate transporter like domains"/>
    <property type="match status" value="3"/>
</dbReference>
<feature type="transmembrane region" description="Helical" evidence="6">
    <location>
        <begin position="79"/>
        <end position="97"/>
    </location>
</feature>
<keyword evidence="9" id="KW-1185">Reference proteome</keyword>
<feature type="transmembrane region" description="Helical" evidence="6">
    <location>
        <begin position="1049"/>
        <end position="1069"/>
    </location>
</feature>
<feature type="transmembrane region" description="Helical" evidence="6">
    <location>
        <begin position="628"/>
        <end position="646"/>
    </location>
</feature>
<feature type="transmembrane region" description="Helical" evidence="6">
    <location>
        <begin position="1255"/>
        <end position="1275"/>
    </location>
</feature>
<dbReference type="Proteomes" id="UP000037069">
    <property type="component" value="Unassembled WGS sequence"/>
</dbReference>
<keyword evidence="4 6" id="KW-0472">Membrane</keyword>
<evidence type="ECO:0000256" key="1">
    <source>
        <dbReference type="ARBA" id="ARBA00004141"/>
    </source>
</evidence>
<dbReference type="Pfam" id="PF00083">
    <property type="entry name" value="Sugar_tr"/>
    <property type="match status" value="3"/>
</dbReference>
<feature type="transmembrane region" description="Helical" evidence="6">
    <location>
        <begin position="909"/>
        <end position="926"/>
    </location>
</feature>
<feature type="transmembrane region" description="Helical" evidence="6">
    <location>
        <begin position="596"/>
        <end position="621"/>
    </location>
</feature>
<comment type="subcellular location">
    <subcellularLocation>
        <location evidence="1">Membrane</location>
        <topology evidence="1">Multi-pass membrane protein</topology>
    </subcellularLocation>
</comment>
<feature type="transmembrane region" description="Helical" evidence="6">
    <location>
        <begin position="1360"/>
        <end position="1381"/>
    </location>
</feature>
<accession>A0A0L0CPM4</accession>
<feature type="transmembrane region" description="Helical" evidence="6">
    <location>
        <begin position="1173"/>
        <end position="1191"/>
    </location>
</feature>
<dbReference type="GO" id="GO:0022857">
    <property type="term" value="F:transmembrane transporter activity"/>
    <property type="evidence" value="ECO:0007669"/>
    <property type="project" value="InterPro"/>
</dbReference>
<feature type="region of interest" description="Disordered" evidence="5">
    <location>
        <begin position="1"/>
        <end position="38"/>
    </location>
</feature>
<proteinExistence type="predicted"/>
<feature type="compositionally biased region" description="Low complexity" evidence="5">
    <location>
        <begin position="17"/>
        <end position="38"/>
    </location>
</feature>
<dbReference type="OrthoDB" id="8018628at2759"/>
<feature type="transmembrane region" description="Helical" evidence="6">
    <location>
        <begin position="172"/>
        <end position="191"/>
    </location>
</feature>
<feature type="transmembrane region" description="Helical" evidence="6">
    <location>
        <begin position="355"/>
        <end position="374"/>
    </location>
</feature>
<feature type="transmembrane region" description="Helical" evidence="6">
    <location>
        <begin position="1100"/>
        <end position="1122"/>
    </location>
</feature>
<dbReference type="InterPro" id="IPR036259">
    <property type="entry name" value="MFS_trans_sf"/>
</dbReference>
<dbReference type="PROSITE" id="PS50850">
    <property type="entry name" value="MFS"/>
    <property type="match status" value="1"/>
</dbReference>
<feature type="transmembrane region" description="Helical" evidence="6">
    <location>
        <begin position="386"/>
        <end position="405"/>
    </location>
</feature>
<feature type="transmembrane region" description="Helical" evidence="6">
    <location>
        <begin position="689"/>
        <end position="707"/>
    </location>
</feature>
<feature type="transmembrane region" description="Helical" evidence="6">
    <location>
        <begin position="417"/>
        <end position="440"/>
    </location>
</feature>
<dbReference type="PROSITE" id="PS00217">
    <property type="entry name" value="SUGAR_TRANSPORT_2"/>
    <property type="match status" value="2"/>
</dbReference>
<feature type="transmembrane region" description="Helical" evidence="6">
    <location>
        <begin position="961"/>
        <end position="980"/>
    </location>
</feature>
<feature type="transmembrane region" description="Helical" evidence="6">
    <location>
        <begin position="1419"/>
        <end position="1439"/>
    </location>
</feature>
<evidence type="ECO:0000256" key="2">
    <source>
        <dbReference type="ARBA" id="ARBA00022692"/>
    </source>
</evidence>
<feature type="transmembrane region" description="Helical" evidence="6">
    <location>
        <begin position="811"/>
        <end position="832"/>
    </location>
</feature>
<organism evidence="8 9">
    <name type="scientific">Lucilia cuprina</name>
    <name type="common">Green bottle fly</name>
    <name type="synonym">Australian sheep blowfly</name>
    <dbReference type="NCBI Taxonomy" id="7375"/>
    <lineage>
        <taxon>Eukaryota</taxon>
        <taxon>Metazoa</taxon>
        <taxon>Ecdysozoa</taxon>
        <taxon>Arthropoda</taxon>
        <taxon>Hexapoda</taxon>
        <taxon>Insecta</taxon>
        <taxon>Pterygota</taxon>
        <taxon>Neoptera</taxon>
        <taxon>Endopterygota</taxon>
        <taxon>Diptera</taxon>
        <taxon>Brachycera</taxon>
        <taxon>Muscomorpha</taxon>
        <taxon>Oestroidea</taxon>
        <taxon>Calliphoridae</taxon>
        <taxon>Luciliinae</taxon>
        <taxon>Lucilia</taxon>
    </lineage>
</organism>
<feature type="transmembrane region" description="Helical" evidence="6">
    <location>
        <begin position="117"/>
        <end position="135"/>
    </location>
</feature>
<evidence type="ECO:0000256" key="6">
    <source>
        <dbReference type="SAM" id="Phobius"/>
    </source>
</evidence>
<evidence type="ECO:0000256" key="5">
    <source>
        <dbReference type="SAM" id="MobiDB-lite"/>
    </source>
</evidence>
<feature type="transmembrane region" description="Helical" evidence="6">
    <location>
        <begin position="1295"/>
        <end position="1314"/>
    </location>
</feature>
<feature type="transmembrane region" description="Helical" evidence="6">
    <location>
        <begin position="727"/>
        <end position="745"/>
    </location>
</feature>
<name>A0A0L0CPM4_LUCCU</name>
<comment type="caution">
    <text evidence="8">The sequence shown here is derived from an EMBL/GenBank/DDBJ whole genome shotgun (WGS) entry which is preliminary data.</text>
</comment>
<feature type="compositionally biased region" description="Pro residues" evidence="5">
    <location>
        <begin position="7"/>
        <end position="16"/>
    </location>
</feature>
<feature type="transmembrane region" description="Helical" evidence="6">
    <location>
        <begin position="142"/>
        <end position="160"/>
    </location>
</feature>
<evidence type="ECO:0000256" key="4">
    <source>
        <dbReference type="ARBA" id="ARBA00023136"/>
    </source>
</evidence>
<evidence type="ECO:0000259" key="7">
    <source>
        <dbReference type="PROSITE" id="PS50850"/>
    </source>
</evidence>
<keyword evidence="2 6" id="KW-0812">Transmembrane</keyword>
<feature type="transmembrane region" description="Helical" evidence="6">
    <location>
        <begin position="1321"/>
        <end position="1340"/>
    </location>
</feature>
<protein>
    <recommendedName>
        <fullName evidence="7">Major facilitator superfamily (MFS) profile domain-containing protein</fullName>
    </recommendedName>
</protein>
<dbReference type="PANTHER" id="PTHR23529:SF2">
    <property type="entry name" value="GH19118P-RELATED"/>
    <property type="match status" value="1"/>
</dbReference>
<feature type="transmembrane region" description="Helical" evidence="6">
    <location>
        <begin position="566"/>
        <end position="584"/>
    </location>
</feature>
<reference evidence="8 9" key="1">
    <citation type="journal article" date="2015" name="Nat. Commun.">
        <title>Lucilia cuprina genome unlocks parasitic fly biology to underpin future interventions.</title>
        <authorList>
            <person name="Anstead C.A."/>
            <person name="Korhonen P.K."/>
            <person name="Young N.D."/>
            <person name="Hall R.S."/>
            <person name="Jex A.R."/>
            <person name="Murali S.C."/>
            <person name="Hughes D.S."/>
            <person name="Lee S.F."/>
            <person name="Perry T."/>
            <person name="Stroehlein A.J."/>
            <person name="Ansell B.R."/>
            <person name="Breugelmans B."/>
            <person name="Hofmann A."/>
            <person name="Qu J."/>
            <person name="Dugan S."/>
            <person name="Lee S.L."/>
            <person name="Chao H."/>
            <person name="Dinh H."/>
            <person name="Han Y."/>
            <person name="Doddapaneni H.V."/>
            <person name="Worley K.C."/>
            <person name="Muzny D.M."/>
            <person name="Ioannidis P."/>
            <person name="Waterhouse R.M."/>
            <person name="Zdobnov E.M."/>
            <person name="James P.J."/>
            <person name="Bagnall N.H."/>
            <person name="Kotze A.C."/>
            <person name="Gibbs R.A."/>
            <person name="Richards S."/>
            <person name="Batterham P."/>
            <person name="Gasser R.B."/>
        </authorList>
    </citation>
    <scope>NUCLEOTIDE SEQUENCE [LARGE SCALE GENOMIC DNA]</scope>
    <source>
        <strain evidence="8 9">LS</strain>
        <tissue evidence="8">Full body</tissue>
    </source>
</reference>
<dbReference type="PANTHER" id="PTHR23529">
    <property type="entry name" value="GH19118P-RELATED"/>
    <property type="match status" value="1"/>
</dbReference>
<dbReference type="InterPro" id="IPR005828">
    <property type="entry name" value="MFS_sugar_transport-like"/>
</dbReference>
<feature type="transmembrane region" description="Helical" evidence="6">
    <location>
        <begin position="484"/>
        <end position="503"/>
    </location>
</feature>
<feature type="transmembrane region" description="Helical" evidence="6">
    <location>
        <begin position="658"/>
        <end position="677"/>
    </location>
</feature>
<feature type="transmembrane region" description="Helical" evidence="6">
    <location>
        <begin position="869"/>
        <end position="889"/>
    </location>
</feature>
<evidence type="ECO:0000313" key="8">
    <source>
        <dbReference type="EMBL" id="KNC34328.1"/>
    </source>
</evidence>
<gene>
    <name evidence="8" type="ORF">FF38_05952</name>
</gene>
<evidence type="ECO:0000313" key="9">
    <source>
        <dbReference type="Proteomes" id="UP000037069"/>
    </source>
</evidence>
<feature type="domain" description="Major facilitator superfamily (MFS) profile" evidence="7">
    <location>
        <begin position="490"/>
        <end position="994"/>
    </location>
</feature>
<feature type="transmembrane region" description="Helical" evidence="6">
    <location>
        <begin position="1143"/>
        <end position="1161"/>
    </location>
</feature>
<feature type="transmembrane region" description="Helical" evidence="6">
    <location>
        <begin position="244"/>
        <end position="267"/>
    </location>
</feature>
<dbReference type="InterPro" id="IPR005829">
    <property type="entry name" value="Sugar_transporter_CS"/>
</dbReference>
<dbReference type="GO" id="GO:0016020">
    <property type="term" value="C:membrane"/>
    <property type="evidence" value="ECO:0007669"/>
    <property type="project" value="UniProtKB-SubCell"/>
</dbReference>
<feature type="transmembrane region" description="Helical" evidence="6">
    <location>
        <begin position="1076"/>
        <end position="1094"/>
    </location>
</feature>
<feature type="transmembrane region" description="Helical" evidence="6">
    <location>
        <begin position="203"/>
        <end position="224"/>
    </location>
</feature>
<feature type="transmembrane region" description="Helical" evidence="6">
    <location>
        <begin position="1393"/>
        <end position="1413"/>
    </location>
</feature>
<sequence>MWDTSKQPPPSQPPTYPQMQPQMNPQMQPQMNPQMQPQPAIQVQVYNIPASAVPQYPAVQPVQQNEGWLRRNQKNKPQSNSVGTASLIFISGGMNMAWNLGLGGAFITNYTLPQHLILSWFIGGIIGVVVGAIACNRVPKKLLMGFASIMVTIGGILQVSDPNSYDSILASRYLNGIAVGLVFPMTFVLVGEEVVKNIRGMNAASVDTMCFSCGIFIQILYSVTWTAGIEDSFQSIQMCGVLNIIYGVIAFLMGSMLLIESPIFYLARGDEQMAIDSLRRLQRPFTITYETYEQLEEHKRYLAESKERSFLQNAIYGLPALLKLCFYRAFMALGFSYFVNFAFTYSSIATTQLQTYPFILYAFARWLGPLIVTFTMDSRGRKNPMIIGFLICTILAFTVGGIFNNKLNYIDADSMNAVKYILIFFQLFASISMTSCSVYLSEAFPLAVKPYYVAIVFIVEMLVQIICITSISSFIQVFSHISDYFLTLGALLLVFLGVAIYVMPETKMYSLRECLPKFKKFNNFRATQHPQNQYEVYNIPTSLPPTVQTTNDNWWKLNRKNRPQANSVRTVSFIFISGGINMAWKLGLSATSNTGFWITERMISCWFEGALIGAIGGAYFVKYFPKKFLMWMSSVLVFISGILQLADPNSYNTIMASRYLNGLAVGFIFPLAFVLIGEELIKPLRGLHACSVDTISFSFGIFIQIIYPKLFSNNPEAPFSATQMYGLLNMICGIIAFILTTMYLIESPIFYLVREDERMALDSLIALQKPHELTSETYEQLEEHKRYLAESKEKTFKENAIYGIPALLKLCFYRSFMALGFSYLVNFAFAYSSLVTIELNSYSYIFYAFAKLLGPLIASFTLDSIGRKPTMIIGFFGSSILAFVVGVIFKNELNYTIIERMNSVKYVLIFFQLFSSLSMASSSAYLSEAFPLPVKRHYLTIVFIVEMLVHIIIGSNKQLFIVSNIFLISDYFLTLGSLSLNKINFKMSLLPTIKEEDNTTWLKQLWQCRLQFELMMPAALVFLAGGLKTCWSVYELPSAEYDLDFNPNFLTIAWFIGVIVGVFAASLFVGRVTKNISHILSGSLLIVGSILFILMPTTYIAIAFSCICEGIAFGLIQLQAFVSGAEVASKDIRGLVMSTERCFIWFGILLQLTLTYIWYTFEPPTGHTMHVDQIHGIVVSCLGVTVILWTFKLRAESPLLLLQQRRDVAAAVVLQKLQGTHVSNNEVMRLREDCLQLLSMDVDDSCWFIFRNYNLLPLIKVFILRCFVTITMSQPFNHIFLSASWLGFDCDMNCLYTLTMAGLLGSLLGGLVIDHYGRRRLCVVTLLPATIFMFIAGGIMDYLTQAQVAVVPTDLEIVSILILLYQFIICTGVSTTAAVYLSEAFTVTQKPKCIAVVLIGENLLQILLSVISFKTAVSATALYFVMGVMCLQLGLYVFLCMPETKNLTLYECLQKFRGISLSK</sequence>
<feature type="transmembrane region" description="Helical" evidence="6">
    <location>
        <begin position="325"/>
        <end position="343"/>
    </location>
</feature>
<feature type="transmembrane region" description="Helical" evidence="6">
    <location>
        <begin position="938"/>
        <end position="955"/>
    </location>
</feature>
<keyword evidence="3 6" id="KW-1133">Transmembrane helix</keyword>